<organism evidence="1 2">
    <name type="scientific">Deinococcus radiotolerans</name>
    <dbReference type="NCBI Taxonomy" id="1309407"/>
    <lineage>
        <taxon>Bacteria</taxon>
        <taxon>Thermotogati</taxon>
        <taxon>Deinococcota</taxon>
        <taxon>Deinococci</taxon>
        <taxon>Deinococcales</taxon>
        <taxon>Deinococcaceae</taxon>
        <taxon>Deinococcus</taxon>
    </lineage>
</organism>
<proteinExistence type="predicted"/>
<accession>A0ABQ2FQ39</accession>
<dbReference type="RefSeq" id="WP_189070563.1">
    <property type="nucleotide sequence ID" value="NZ_BMPE01000021.1"/>
</dbReference>
<gene>
    <name evidence="1" type="ORF">GCM10010844_38040</name>
</gene>
<dbReference type="Proteomes" id="UP000604341">
    <property type="component" value="Unassembled WGS sequence"/>
</dbReference>
<keyword evidence="2" id="KW-1185">Reference proteome</keyword>
<comment type="caution">
    <text evidence="1">The sequence shown here is derived from an EMBL/GenBank/DDBJ whole genome shotgun (WGS) entry which is preliminary data.</text>
</comment>
<name>A0ABQ2FQ39_9DEIO</name>
<dbReference type="EMBL" id="BMPE01000021">
    <property type="protein sequence ID" value="GGL15553.1"/>
    <property type="molecule type" value="Genomic_DNA"/>
</dbReference>
<evidence type="ECO:0000313" key="2">
    <source>
        <dbReference type="Proteomes" id="UP000604341"/>
    </source>
</evidence>
<evidence type="ECO:0000313" key="1">
    <source>
        <dbReference type="EMBL" id="GGL15553.1"/>
    </source>
</evidence>
<protein>
    <submittedName>
        <fullName evidence="1">Uncharacterized protein</fullName>
    </submittedName>
</protein>
<sequence>MITFLYRLLGRRPAATPEPELPVKSYAQHVEEEVRGLTAYAERFSGTHLEPMYRDALARTQVELNALTTPEVAA</sequence>
<reference evidence="2" key="1">
    <citation type="journal article" date="2019" name="Int. J. Syst. Evol. Microbiol.">
        <title>The Global Catalogue of Microorganisms (GCM) 10K type strain sequencing project: providing services to taxonomists for standard genome sequencing and annotation.</title>
        <authorList>
            <consortium name="The Broad Institute Genomics Platform"/>
            <consortium name="The Broad Institute Genome Sequencing Center for Infectious Disease"/>
            <person name="Wu L."/>
            <person name="Ma J."/>
        </authorList>
    </citation>
    <scope>NUCLEOTIDE SEQUENCE [LARGE SCALE GENOMIC DNA]</scope>
    <source>
        <strain evidence="2">JCM 19173</strain>
    </source>
</reference>